<accession>A0ABT9RK63</accession>
<name>A0ABT9RK63_9ACTN</name>
<protein>
    <submittedName>
        <fullName evidence="1">Uncharacterized protein</fullName>
    </submittedName>
</protein>
<comment type="caution">
    <text evidence="1">The sequence shown here is derived from an EMBL/GenBank/DDBJ whole genome shotgun (WGS) entry which is preliminary data.</text>
</comment>
<sequence length="56" mass="6252">MRHSFKDSKITKIWYGKAYHVGPRSATPAAADGSARAFEQRARPVYADTVNRDLSV</sequence>
<reference evidence="1 2" key="1">
    <citation type="submission" date="2023-07" db="EMBL/GenBank/DDBJ databases">
        <title>Sequencing the genomes of 1000 actinobacteria strains.</title>
        <authorList>
            <person name="Klenk H.-P."/>
        </authorList>
    </citation>
    <scope>NUCLEOTIDE SEQUENCE [LARGE SCALE GENOMIC DNA]</scope>
    <source>
        <strain evidence="1 2">DSM 44109</strain>
    </source>
</reference>
<evidence type="ECO:0000313" key="2">
    <source>
        <dbReference type="Proteomes" id="UP001230426"/>
    </source>
</evidence>
<proteinExistence type="predicted"/>
<keyword evidence="2" id="KW-1185">Reference proteome</keyword>
<evidence type="ECO:0000313" key="1">
    <source>
        <dbReference type="EMBL" id="MDP9869211.1"/>
    </source>
</evidence>
<gene>
    <name evidence="1" type="ORF">J2S55_008477</name>
</gene>
<dbReference type="Proteomes" id="UP001230426">
    <property type="component" value="Unassembled WGS sequence"/>
</dbReference>
<dbReference type="EMBL" id="JAUSRB010000002">
    <property type="protein sequence ID" value="MDP9869211.1"/>
    <property type="molecule type" value="Genomic_DNA"/>
</dbReference>
<dbReference type="RefSeq" id="WP_306872855.1">
    <property type="nucleotide sequence ID" value="NZ_JAUSRB010000002.1"/>
</dbReference>
<organism evidence="1 2">
    <name type="scientific">Streptosporangium brasiliense</name>
    <dbReference type="NCBI Taxonomy" id="47480"/>
    <lineage>
        <taxon>Bacteria</taxon>
        <taxon>Bacillati</taxon>
        <taxon>Actinomycetota</taxon>
        <taxon>Actinomycetes</taxon>
        <taxon>Streptosporangiales</taxon>
        <taxon>Streptosporangiaceae</taxon>
        <taxon>Streptosporangium</taxon>
    </lineage>
</organism>